<evidence type="ECO:0000313" key="3">
    <source>
        <dbReference type="EMBL" id="MBB5041388.1"/>
    </source>
</evidence>
<sequence>MFPEILQVIQEFGAIGGADRVAWELAQAFNRVGLINGVVTSAALDASGTATDVILVSPWVKWFSTRGGMRHLARLLVFPAFTLAATRVVRRRRKALVISHGDCLAGDVVVVHAVNAENLKIKKAAGQWRWLLNPIHAWVALRDYWMIGHLRYKRYIAVSRRVSQELVKHYRVPESRIRVISNGVDVDRFKPDASARRRIREDFGIPQDAPLLLFVGHEFNRKGLAYLIDAMERLGPEFHLLVVGSDNQAPYRAMAKASAGRIVYAGEQKNVERFFAAADAFVFPTSYETFSLVCMEAMASGLTVFATSVGGIEEYLKDGQNGMMIVQDGADIARKIEAVFRDAALAEQMRAAARLTAENYSWDNIARQYVDLLAEILEERKAEHPLAPARLPAH</sequence>
<dbReference type="InterPro" id="IPR028098">
    <property type="entry name" value="Glyco_trans_4-like_N"/>
</dbReference>
<protein>
    <submittedName>
        <fullName evidence="3">UDP-glucose:(Heptosyl)LPS alpha-1,3-glucosyltransferase</fullName>
        <ecNumber evidence="3">2.4.1.-</ecNumber>
    </submittedName>
</protein>
<dbReference type="CDD" id="cd03801">
    <property type="entry name" value="GT4_PimA-like"/>
    <property type="match status" value="1"/>
</dbReference>
<dbReference type="SUPFAM" id="SSF53756">
    <property type="entry name" value="UDP-Glycosyltransferase/glycogen phosphorylase"/>
    <property type="match status" value="1"/>
</dbReference>
<evidence type="ECO:0000313" key="4">
    <source>
        <dbReference type="Proteomes" id="UP000535406"/>
    </source>
</evidence>
<reference evidence="3 4" key="1">
    <citation type="submission" date="2020-08" db="EMBL/GenBank/DDBJ databases">
        <title>Genomic Encyclopedia of Type Strains, Phase IV (KMG-IV): sequencing the most valuable type-strain genomes for metagenomic binning, comparative biology and taxonomic classification.</title>
        <authorList>
            <person name="Goeker M."/>
        </authorList>
    </citation>
    <scope>NUCLEOTIDE SEQUENCE [LARGE SCALE GENOMIC DNA]</scope>
    <source>
        <strain evidence="3 4">DSM 21319</strain>
    </source>
</reference>
<organism evidence="3 4">
    <name type="scientific">Shinella fusca</name>
    <dbReference type="NCBI Taxonomy" id="544480"/>
    <lineage>
        <taxon>Bacteria</taxon>
        <taxon>Pseudomonadati</taxon>
        <taxon>Pseudomonadota</taxon>
        <taxon>Alphaproteobacteria</taxon>
        <taxon>Hyphomicrobiales</taxon>
        <taxon>Rhizobiaceae</taxon>
        <taxon>Shinella</taxon>
    </lineage>
</organism>
<dbReference type="GO" id="GO:0016757">
    <property type="term" value="F:glycosyltransferase activity"/>
    <property type="evidence" value="ECO:0007669"/>
    <property type="project" value="UniProtKB-KW"/>
</dbReference>
<dbReference type="Pfam" id="PF13439">
    <property type="entry name" value="Glyco_transf_4"/>
    <property type="match status" value="1"/>
</dbReference>
<name>A0A7W8DT71_9HYPH</name>
<dbReference type="PANTHER" id="PTHR45947:SF3">
    <property type="entry name" value="SULFOQUINOVOSYL TRANSFERASE SQD2"/>
    <property type="match status" value="1"/>
</dbReference>
<dbReference type="InterPro" id="IPR050194">
    <property type="entry name" value="Glycosyltransferase_grp1"/>
</dbReference>
<keyword evidence="4" id="KW-1185">Reference proteome</keyword>
<evidence type="ECO:0000259" key="2">
    <source>
        <dbReference type="Pfam" id="PF13439"/>
    </source>
</evidence>
<feature type="domain" description="Glycosyl transferase family 1" evidence="1">
    <location>
        <begin position="196"/>
        <end position="354"/>
    </location>
</feature>
<comment type="caution">
    <text evidence="3">The sequence shown here is derived from an EMBL/GenBank/DDBJ whole genome shotgun (WGS) entry which is preliminary data.</text>
</comment>
<feature type="domain" description="Glycosyltransferase subfamily 4-like N-terminal" evidence="2">
    <location>
        <begin position="15"/>
        <end position="188"/>
    </location>
</feature>
<keyword evidence="3" id="KW-0808">Transferase</keyword>
<dbReference type="Gene3D" id="3.40.50.2000">
    <property type="entry name" value="Glycogen Phosphorylase B"/>
    <property type="match status" value="2"/>
</dbReference>
<proteinExistence type="predicted"/>
<dbReference type="PANTHER" id="PTHR45947">
    <property type="entry name" value="SULFOQUINOVOSYL TRANSFERASE SQD2"/>
    <property type="match status" value="1"/>
</dbReference>
<gene>
    <name evidence="3" type="ORF">HNQ66_000771</name>
</gene>
<evidence type="ECO:0000259" key="1">
    <source>
        <dbReference type="Pfam" id="PF00534"/>
    </source>
</evidence>
<dbReference type="RefSeq" id="WP_184141059.1">
    <property type="nucleotide sequence ID" value="NZ_JACHIK010000002.1"/>
</dbReference>
<keyword evidence="3" id="KW-0328">Glycosyltransferase</keyword>
<dbReference type="EC" id="2.4.1.-" evidence="3"/>
<dbReference type="EMBL" id="JACHIK010000002">
    <property type="protein sequence ID" value="MBB5041388.1"/>
    <property type="molecule type" value="Genomic_DNA"/>
</dbReference>
<dbReference type="Pfam" id="PF00534">
    <property type="entry name" value="Glycos_transf_1"/>
    <property type="match status" value="1"/>
</dbReference>
<dbReference type="InterPro" id="IPR001296">
    <property type="entry name" value="Glyco_trans_1"/>
</dbReference>
<dbReference type="Proteomes" id="UP000535406">
    <property type="component" value="Unassembled WGS sequence"/>
</dbReference>
<dbReference type="AlphaFoldDB" id="A0A7W8DT71"/>
<accession>A0A7W8DT71</accession>